<evidence type="ECO:0000313" key="5">
    <source>
        <dbReference type="Proteomes" id="UP000034805"/>
    </source>
</evidence>
<protein>
    <recommendedName>
        <fullName evidence="3">Ig-like domain-containing protein</fullName>
    </recommendedName>
</protein>
<dbReference type="FunFam" id="2.60.40.10:FF:000283">
    <property type="entry name" value="Immunoglobulin kappa constant"/>
    <property type="match status" value="1"/>
</dbReference>
<proteinExistence type="predicted"/>
<reference evidence="4 5" key="1">
    <citation type="submission" date="2015-08" db="EMBL/GenBank/DDBJ databases">
        <title>The genome of the Asian arowana (Scleropages formosus).</title>
        <authorList>
            <person name="Tan M.H."/>
            <person name="Gan H.M."/>
            <person name="Croft L.J."/>
            <person name="Austin C.M."/>
        </authorList>
    </citation>
    <scope>NUCLEOTIDE SEQUENCE [LARGE SCALE GENOMIC DNA]</scope>
    <source>
        <strain evidence="4">Aro1</strain>
    </source>
</reference>
<evidence type="ECO:0000259" key="3">
    <source>
        <dbReference type="PROSITE" id="PS50835"/>
    </source>
</evidence>
<dbReference type="AlphaFoldDB" id="A0A0P7UL08"/>
<dbReference type="InterPro" id="IPR003597">
    <property type="entry name" value="Ig_C1-set"/>
</dbReference>
<evidence type="ECO:0000256" key="1">
    <source>
        <dbReference type="ARBA" id="ARBA00023157"/>
    </source>
</evidence>
<dbReference type="SUPFAM" id="SSF48726">
    <property type="entry name" value="Immunoglobulin"/>
    <property type="match status" value="1"/>
</dbReference>
<name>A0A0P7UL08_SCLFO</name>
<feature type="domain" description="Ig-like" evidence="3">
    <location>
        <begin position="8"/>
        <end position="108"/>
    </location>
</feature>
<dbReference type="EMBL" id="JARO02003430">
    <property type="protein sequence ID" value="KPP70509.1"/>
    <property type="molecule type" value="Genomic_DNA"/>
</dbReference>
<keyword evidence="1" id="KW-1015">Disulfide bond</keyword>
<gene>
    <name evidence="4" type="ORF">Z043_110656</name>
</gene>
<dbReference type="PROSITE" id="PS50835">
    <property type="entry name" value="IG_LIKE"/>
    <property type="match status" value="1"/>
</dbReference>
<dbReference type="InterPro" id="IPR050380">
    <property type="entry name" value="Immune_Resp_Modulators"/>
</dbReference>
<organism evidence="4 5">
    <name type="scientific">Scleropages formosus</name>
    <name type="common">Asian bonytongue</name>
    <name type="synonym">Osteoglossum formosum</name>
    <dbReference type="NCBI Taxonomy" id="113540"/>
    <lineage>
        <taxon>Eukaryota</taxon>
        <taxon>Metazoa</taxon>
        <taxon>Chordata</taxon>
        <taxon>Craniata</taxon>
        <taxon>Vertebrata</taxon>
        <taxon>Euteleostomi</taxon>
        <taxon>Actinopterygii</taxon>
        <taxon>Neopterygii</taxon>
        <taxon>Teleostei</taxon>
        <taxon>Osteoglossocephala</taxon>
        <taxon>Osteoglossomorpha</taxon>
        <taxon>Osteoglossiformes</taxon>
        <taxon>Osteoglossidae</taxon>
        <taxon>Scleropages</taxon>
    </lineage>
</organism>
<dbReference type="SMART" id="SM00407">
    <property type="entry name" value="IGc1"/>
    <property type="match status" value="1"/>
</dbReference>
<dbReference type="InterPro" id="IPR036179">
    <property type="entry name" value="Ig-like_dom_sf"/>
</dbReference>
<dbReference type="PANTHER" id="PTHR23411">
    <property type="entry name" value="TAPASIN"/>
    <property type="match status" value="1"/>
</dbReference>
<comment type="caution">
    <text evidence="4">The sequence shown here is derived from an EMBL/GenBank/DDBJ whole genome shotgun (WGS) entry which is preliminary data.</text>
</comment>
<dbReference type="InterPro" id="IPR007110">
    <property type="entry name" value="Ig-like_dom"/>
</dbReference>
<accession>A0A0P7UL08</accession>
<sequence>MKRNISYPEVQILPPSSQEIEDKKRVTLVCVATGFYPDHITITWYLNDRRDERSVQDETAVQAPDKTYSITSRLRISVKEWQRSRNKFKCHVEFYAENGTKSFTKEIQGKKCGFTAEITKLSCRMLQTLTESQAFICHTFFRIHEFGTGKEQQAERGSVGRPPGTLEADFIVEYSSDISTAALASA</sequence>
<evidence type="ECO:0000256" key="2">
    <source>
        <dbReference type="ARBA" id="ARBA00023319"/>
    </source>
</evidence>
<keyword evidence="2" id="KW-0393">Immunoglobulin domain</keyword>
<evidence type="ECO:0000313" key="4">
    <source>
        <dbReference type="EMBL" id="KPP70509.1"/>
    </source>
</evidence>
<dbReference type="InterPro" id="IPR013783">
    <property type="entry name" value="Ig-like_fold"/>
</dbReference>
<dbReference type="Pfam" id="PF07654">
    <property type="entry name" value="C1-set"/>
    <property type="match status" value="1"/>
</dbReference>
<dbReference type="Proteomes" id="UP000034805">
    <property type="component" value="Unassembled WGS sequence"/>
</dbReference>
<dbReference type="STRING" id="113540.ENSSFOP00015010404"/>
<dbReference type="Gene3D" id="2.60.40.10">
    <property type="entry name" value="Immunoglobulins"/>
    <property type="match status" value="1"/>
</dbReference>